<evidence type="ECO:0000259" key="1">
    <source>
        <dbReference type="PROSITE" id="PS51192"/>
    </source>
</evidence>
<reference evidence="4" key="1">
    <citation type="journal article" date="2009" name="Appl. Environ. Microbiol.">
        <title>Complete genome sequence of the chemolithoautotrophic marine magnetotactic coccus strain MC-1.</title>
        <authorList>
            <person name="Schubbe S."/>
            <person name="Williams T.J."/>
            <person name="Xie G."/>
            <person name="Kiss H.E."/>
            <person name="Brettin T.S."/>
            <person name="Martinez D."/>
            <person name="Ross C.A."/>
            <person name="Schuler D."/>
            <person name="Cox B.L."/>
            <person name="Nealson K.H."/>
            <person name="Bazylinski D.A."/>
        </authorList>
    </citation>
    <scope>NUCLEOTIDE SEQUENCE [LARGE SCALE GENOMIC DNA]</scope>
    <source>
        <strain evidence="4">ATCC BAA-1437 / JCM 17883 / MC-1</strain>
    </source>
</reference>
<dbReference type="Pfam" id="PF04851">
    <property type="entry name" value="ResIII"/>
    <property type="match status" value="1"/>
</dbReference>
<dbReference type="Proteomes" id="UP000002586">
    <property type="component" value="Chromosome"/>
</dbReference>
<dbReference type="eggNOG" id="COG1061">
    <property type="taxonomic scope" value="Bacteria"/>
</dbReference>
<dbReference type="SMART" id="SM00487">
    <property type="entry name" value="DEXDc"/>
    <property type="match status" value="1"/>
</dbReference>
<dbReference type="Gene3D" id="3.40.50.300">
    <property type="entry name" value="P-loop containing nucleotide triphosphate hydrolases"/>
    <property type="match status" value="2"/>
</dbReference>
<dbReference type="PANTHER" id="PTHR47396">
    <property type="entry name" value="TYPE I RESTRICTION ENZYME ECOKI R PROTEIN"/>
    <property type="match status" value="1"/>
</dbReference>
<proteinExistence type="predicted"/>
<reference evidence="3 4" key="2">
    <citation type="journal article" date="2012" name="Int. J. Syst. Evol. Microbiol.">
        <title>Magnetococcus marinus gen. nov., sp. nov., a marine, magnetotactic bacterium that represents a novel lineage (Magnetococcaceae fam. nov.; Magnetococcales ord. nov.) at the base of the Alphaproteobacteria.</title>
        <authorList>
            <person name="Bazylinski D.A."/>
            <person name="Williams T.J."/>
            <person name="Lefevre C.T."/>
            <person name="Berg R.J."/>
            <person name="Zhang C.L."/>
            <person name="Bowser S.S."/>
            <person name="Dean A.J."/>
            <person name="Beveridge T.J."/>
        </authorList>
    </citation>
    <scope>NUCLEOTIDE SEQUENCE [LARGE SCALE GENOMIC DNA]</scope>
    <source>
        <strain evidence="4">ATCC BAA-1437 / JCM 17883 / MC-1</strain>
    </source>
</reference>
<dbReference type="InterPro" id="IPR050742">
    <property type="entry name" value="Helicase_Restrict-Modif_Enz"/>
</dbReference>
<dbReference type="PROSITE" id="PS51194">
    <property type="entry name" value="HELICASE_CTER"/>
    <property type="match status" value="1"/>
</dbReference>
<dbReference type="OrthoDB" id="5194627at2"/>
<accession>A0LBR5</accession>
<dbReference type="STRING" id="156889.Mmc1_2917"/>
<dbReference type="GO" id="GO:0003677">
    <property type="term" value="F:DNA binding"/>
    <property type="evidence" value="ECO:0007669"/>
    <property type="project" value="InterPro"/>
</dbReference>
<dbReference type="Pfam" id="PF00271">
    <property type="entry name" value="Helicase_C"/>
    <property type="match status" value="1"/>
</dbReference>
<dbReference type="SUPFAM" id="SSF52540">
    <property type="entry name" value="P-loop containing nucleoside triphosphate hydrolases"/>
    <property type="match status" value="1"/>
</dbReference>
<dbReference type="PROSITE" id="PS51192">
    <property type="entry name" value="HELICASE_ATP_BIND_1"/>
    <property type="match status" value="1"/>
</dbReference>
<protein>
    <submittedName>
        <fullName evidence="3">Type III restriction enzyme, res subunit</fullName>
    </submittedName>
</protein>
<gene>
    <name evidence="3" type="ordered locus">Mmc1_2917</name>
</gene>
<dbReference type="EMBL" id="CP000471">
    <property type="protein sequence ID" value="ABK45408.1"/>
    <property type="molecule type" value="Genomic_DNA"/>
</dbReference>
<sequence>MLELRPYQRQAIDAIYAYFQKKTGNCLICIPTAGGKSLVMATFIREAIEHYPETRILVVTHVRELISQNHAELMGIWPDAPAGIHSAGLGARDVDAQVLFCGIQSVHKRAYDIQRCDLVLVDEAHLIPRTSNTMYRKFLEELTVINPYMKIIGFTATPYRLDSGLLHKGKDALFDDIAFDVPINDLIDEGFLSPLISKKTDTQLDVSGVGTRGGEFIAGQLEAAVDQADVTRAAVEEIIALGQDRRAWLLFCSGVAHAEHVRDAVKARGYSCEGIFGHTPKEERDGIIEAFRAGQIRALAAMNVLTTGFNVKSVDLIAMLRPTQSAGLYVQIAGRGTRLHPEKENCLVLDFAGNVARHGPIDQIQSFVKKDKEEPGEAPQKVCPACQAVNPAAVQYCIECDFEFPPPEIKINATATTKKILSSGKPEWVRVHDIVYKRHQKEGKPPSLRVEYMCGLQWHKEWVCFEHEGYARQKAVQWWFQRVGLTTPVPNSVGQALTMVDDLPIPDEIKIRSNGKFIEIMDCRFHDKGGDHDRSNAA</sequence>
<dbReference type="GO" id="GO:0016787">
    <property type="term" value="F:hydrolase activity"/>
    <property type="evidence" value="ECO:0007669"/>
    <property type="project" value="InterPro"/>
</dbReference>
<dbReference type="GO" id="GO:0005524">
    <property type="term" value="F:ATP binding"/>
    <property type="evidence" value="ECO:0007669"/>
    <property type="project" value="InterPro"/>
</dbReference>
<feature type="domain" description="Helicase ATP-binding" evidence="1">
    <location>
        <begin position="17"/>
        <end position="158"/>
    </location>
</feature>
<organism evidence="3 4">
    <name type="scientific">Magnetococcus marinus (strain ATCC BAA-1437 / JCM 17883 / MC-1)</name>
    <dbReference type="NCBI Taxonomy" id="156889"/>
    <lineage>
        <taxon>Bacteria</taxon>
        <taxon>Pseudomonadati</taxon>
        <taxon>Pseudomonadota</taxon>
        <taxon>Magnetococcia</taxon>
        <taxon>Magnetococcales</taxon>
        <taxon>Magnetococcaceae</taxon>
        <taxon>Magnetococcus</taxon>
    </lineage>
</organism>
<feature type="domain" description="Helicase C-terminal" evidence="2">
    <location>
        <begin position="234"/>
        <end position="380"/>
    </location>
</feature>
<keyword evidence="4" id="KW-1185">Reference proteome</keyword>
<dbReference type="InterPro" id="IPR006935">
    <property type="entry name" value="Helicase/UvrB_N"/>
</dbReference>
<evidence type="ECO:0000313" key="3">
    <source>
        <dbReference type="EMBL" id="ABK45408.1"/>
    </source>
</evidence>
<dbReference type="InterPro" id="IPR001650">
    <property type="entry name" value="Helicase_C-like"/>
</dbReference>
<dbReference type="InterPro" id="IPR027417">
    <property type="entry name" value="P-loop_NTPase"/>
</dbReference>
<evidence type="ECO:0000313" key="4">
    <source>
        <dbReference type="Proteomes" id="UP000002586"/>
    </source>
</evidence>
<dbReference type="RefSeq" id="WP_011714474.1">
    <property type="nucleotide sequence ID" value="NC_008576.1"/>
</dbReference>
<evidence type="ECO:0000259" key="2">
    <source>
        <dbReference type="PROSITE" id="PS51194"/>
    </source>
</evidence>
<dbReference type="InterPro" id="IPR014001">
    <property type="entry name" value="Helicase_ATP-bd"/>
</dbReference>
<name>A0LBR5_MAGMM</name>
<dbReference type="PANTHER" id="PTHR47396:SF1">
    <property type="entry name" value="ATP-DEPENDENT HELICASE IRC3-RELATED"/>
    <property type="match status" value="1"/>
</dbReference>
<dbReference type="GO" id="GO:0005829">
    <property type="term" value="C:cytosol"/>
    <property type="evidence" value="ECO:0007669"/>
    <property type="project" value="TreeGrafter"/>
</dbReference>
<dbReference type="HOGENOM" id="CLU_014765_1_1_5"/>
<dbReference type="AlphaFoldDB" id="A0LBR5"/>
<dbReference type="KEGG" id="mgm:Mmc1_2917"/>
<dbReference type="SMART" id="SM00490">
    <property type="entry name" value="HELICc"/>
    <property type="match status" value="1"/>
</dbReference>